<feature type="region of interest" description="Disordered" evidence="1">
    <location>
        <begin position="20"/>
        <end position="156"/>
    </location>
</feature>
<feature type="compositionally biased region" description="Basic and acidic residues" evidence="1">
    <location>
        <begin position="82"/>
        <end position="93"/>
    </location>
</feature>
<evidence type="ECO:0000256" key="1">
    <source>
        <dbReference type="SAM" id="MobiDB-lite"/>
    </source>
</evidence>
<reference evidence="2" key="1">
    <citation type="submission" date="2020-05" db="UniProtKB">
        <authorList>
            <consortium name="EnsemblMetazoa"/>
        </authorList>
    </citation>
    <scope>IDENTIFICATION</scope>
    <source>
        <strain evidence="2">Aabys</strain>
    </source>
</reference>
<sequence length="231" mass="25746">MASALAEGSGGTNILQEITLAEGGVHGRHREDTFDEDKEKRQERFLKDLEKDQDDSERKLKTTSLKRFFRISPKKSGTPRGGDGEELKSKSDGFIEGSSSKGNGNDDEVDDDDTEGEDNDEEAAGGSDAKRQQFKRFKLRLGGMQRHSTNRDSESKIDLNSNASKITLKSSLSNYWNAVFKKKKSKSVNDMELAMEEVRTTNFMESGTGDQPRTLTEDIHALKISEEGDEN</sequence>
<dbReference type="AlphaFoldDB" id="A0A1I8M5Y2"/>
<organism evidence="2">
    <name type="scientific">Musca domestica</name>
    <name type="common">House fly</name>
    <dbReference type="NCBI Taxonomy" id="7370"/>
    <lineage>
        <taxon>Eukaryota</taxon>
        <taxon>Metazoa</taxon>
        <taxon>Ecdysozoa</taxon>
        <taxon>Arthropoda</taxon>
        <taxon>Hexapoda</taxon>
        <taxon>Insecta</taxon>
        <taxon>Pterygota</taxon>
        <taxon>Neoptera</taxon>
        <taxon>Endopterygota</taxon>
        <taxon>Diptera</taxon>
        <taxon>Brachycera</taxon>
        <taxon>Muscomorpha</taxon>
        <taxon>Muscoidea</taxon>
        <taxon>Muscidae</taxon>
        <taxon>Musca</taxon>
    </lineage>
</organism>
<name>A0A1I8M5Y2_MUSDO</name>
<dbReference type="EnsemblMetazoa" id="MDOA001569-RA">
    <property type="protein sequence ID" value="MDOA001569-PA"/>
    <property type="gene ID" value="MDOA001569"/>
</dbReference>
<protein>
    <submittedName>
        <fullName evidence="2">Uncharacterized protein</fullName>
    </submittedName>
</protein>
<feature type="compositionally biased region" description="Acidic residues" evidence="1">
    <location>
        <begin position="105"/>
        <end position="123"/>
    </location>
</feature>
<gene>
    <name evidence="2" type="primary">101890097</name>
</gene>
<feature type="compositionally biased region" description="Basic and acidic residues" evidence="1">
    <location>
        <begin position="29"/>
        <end position="60"/>
    </location>
</feature>
<accession>A0A1I8M5Y2</accession>
<dbReference type="VEuPathDB" id="VectorBase:MDOA001569"/>
<evidence type="ECO:0000313" key="2">
    <source>
        <dbReference type="EnsemblMetazoa" id="MDOA001569-PA"/>
    </source>
</evidence>
<proteinExistence type="predicted"/>